<keyword evidence="2" id="KW-0238">DNA-binding</keyword>
<gene>
    <name evidence="5" type="ORF">DI609_10175</name>
</gene>
<evidence type="ECO:0000256" key="3">
    <source>
        <dbReference type="ARBA" id="ARBA00023163"/>
    </source>
</evidence>
<dbReference type="SMART" id="SM00418">
    <property type="entry name" value="HTH_ARSR"/>
    <property type="match status" value="1"/>
</dbReference>
<keyword evidence="3" id="KW-0804">Transcription</keyword>
<organism evidence="5 6">
    <name type="scientific">Corynebacterium urealyticum</name>
    <dbReference type="NCBI Taxonomy" id="43771"/>
    <lineage>
        <taxon>Bacteria</taxon>
        <taxon>Bacillati</taxon>
        <taxon>Actinomycetota</taxon>
        <taxon>Actinomycetes</taxon>
        <taxon>Mycobacteriales</taxon>
        <taxon>Corynebacteriaceae</taxon>
        <taxon>Corynebacterium</taxon>
    </lineage>
</organism>
<dbReference type="Gene3D" id="1.10.10.10">
    <property type="entry name" value="Winged helix-like DNA-binding domain superfamily/Winged helix DNA-binding domain"/>
    <property type="match status" value="1"/>
</dbReference>
<feature type="domain" description="HTH arsR-type" evidence="4">
    <location>
        <begin position="18"/>
        <end position="113"/>
    </location>
</feature>
<sequence>MTHADHKSEHPGTPAEILQLVEDWGQSFKILSDPTRFRLLLTLHYQGPAQMTMTELANECELRPATASAALRYMSNAGILTVERDGRQMLYSLVDDRIHQLLHYVGGNKDMHRHD</sequence>
<dbReference type="SUPFAM" id="SSF46785">
    <property type="entry name" value="Winged helix' DNA-binding domain"/>
    <property type="match status" value="1"/>
</dbReference>
<protein>
    <submittedName>
        <fullName evidence="5">ArsR family transcriptional regulator</fullName>
    </submittedName>
</protein>
<dbReference type="CDD" id="cd00090">
    <property type="entry name" value="HTH_ARSR"/>
    <property type="match status" value="1"/>
</dbReference>
<dbReference type="PROSITE" id="PS50987">
    <property type="entry name" value="HTH_ARSR_2"/>
    <property type="match status" value="1"/>
</dbReference>
<dbReference type="InterPro" id="IPR001845">
    <property type="entry name" value="HTH_ArsR_DNA-bd_dom"/>
</dbReference>
<dbReference type="Pfam" id="PF12840">
    <property type="entry name" value="HTH_20"/>
    <property type="match status" value="1"/>
</dbReference>
<dbReference type="GO" id="GO:0003700">
    <property type="term" value="F:DNA-binding transcription factor activity"/>
    <property type="evidence" value="ECO:0007669"/>
    <property type="project" value="InterPro"/>
</dbReference>
<keyword evidence="1" id="KW-0805">Transcription regulation</keyword>
<dbReference type="InterPro" id="IPR051011">
    <property type="entry name" value="Metal_resp_trans_reg"/>
</dbReference>
<dbReference type="PRINTS" id="PR00778">
    <property type="entry name" value="HTHARSR"/>
</dbReference>
<dbReference type="NCBIfam" id="NF033788">
    <property type="entry name" value="HTH_metalloreg"/>
    <property type="match status" value="1"/>
</dbReference>
<evidence type="ECO:0000256" key="1">
    <source>
        <dbReference type="ARBA" id="ARBA00023015"/>
    </source>
</evidence>
<dbReference type="EMBL" id="QFNY01000270">
    <property type="protein sequence ID" value="PZO98628.1"/>
    <property type="molecule type" value="Genomic_DNA"/>
</dbReference>
<dbReference type="InterPro" id="IPR011991">
    <property type="entry name" value="ArsR-like_HTH"/>
</dbReference>
<dbReference type="InterPro" id="IPR036388">
    <property type="entry name" value="WH-like_DNA-bd_sf"/>
</dbReference>
<comment type="caution">
    <text evidence="5">The sequence shown here is derived from an EMBL/GenBank/DDBJ whole genome shotgun (WGS) entry which is preliminary data.</text>
</comment>
<proteinExistence type="predicted"/>
<dbReference type="PANTHER" id="PTHR43132:SF2">
    <property type="entry name" value="ARSENICAL RESISTANCE OPERON REPRESSOR ARSR-RELATED"/>
    <property type="match status" value="1"/>
</dbReference>
<accession>A0A2W5CXE8</accession>
<dbReference type="InterPro" id="IPR036390">
    <property type="entry name" value="WH_DNA-bd_sf"/>
</dbReference>
<evidence type="ECO:0000259" key="4">
    <source>
        <dbReference type="PROSITE" id="PS50987"/>
    </source>
</evidence>
<evidence type="ECO:0000256" key="2">
    <source>
        <dbReference type="ARBA" id="ARBA00023125"/>
    </source>
</evidence>
<dbReference type="Proteomes" id="UP000249451">
    <property type="component" value="Unassembled WGS sequence"/>
</dbReference>
<evidence type="ECO:0000313" key="6">
    <source>
        <dbReference type="Proteomes" id="UP000249451"/>
    </source>
</evidence>
<reference evidence="5 6" key="1">
    <citation type="submission" date="2017-11" db="EMBL/GenBank/DDBJ databases">
        <title>Infants hospitalized years apart are colonized by the same room-sourced microbial strains.</title>
        <authorList>
            <person name="Brooks B."/>
            <person name="Olm M.R."/>
            <person name="Firek B.A."/>
            <person name="Baker R."/>
            <person name="Thomas B.C."/>
            <person name="Morowitz M.J."/>
            <person name="Banfield J.F."/>
        </authorList>
    </citation>
    <scope>NUCLEOTIDE SEQUENCE [LARGE SCALE GENOMIC DNA]</scope>
    <source>
        <strain evidence="5">S2_012_000_R3_87</strain>
    </source>
</reference>
<evidence type="ECO:0000313" key="5">
    <source>
        <dbReference type="EMBL" id="PZO98628.1"/>
    </source>
</evidence>
<dbReference type="AlphaFoldDB" id="A0A2W5CXE8"/>
<dbReference type="GO" id="GO:0003677">
    <property type="term" value="F:DNA binding"/>
    <property type="evidence" value="ECO:0007669"/>
    <property type="project" value="UniProtKB-KW"/>
</dbReference>
<name>A0A2W5CXE8_9CORY</name>
<dbReference type="PANTHER" id="PTHR43132">
    <property type="entry name" value="ARSENICAL RESISTANCE OPERON REPRESSOR ARSR-RELATED"/>
    <property type="match status" value="1"/>
</dbReference>